<dbReference type="EMBL" id="GDHF01010616">
    <property type="protein sequence ID" value="JAI41698.1"/>
    <property type="molecule type" value="Transcribed_RNA"/>
</dbReference>
<reference evidence="3" key="1">
    <citation type="submission" date="2015-06" db="EMBL/GenBank/DDBJ databases">
        <authorList>
            <person name="Hoefler B.C."/>
            <person name="Straight P.D."/>
        </authorList>
    </citation>
    <scope>NUCLEOTIDE SEQUENCE</scope>
</reference>
<evidence type="ECO:0000313" key="6">
    <source>
        <dbReference type="EMBL" id="JAI46109.1"/>
    </source>
</evidence>
<feature type="non-terminal residue" evidence="3">
    <location>
        <position position="1"/>
    </location>
</feature>
<organism evidence="3">
    <name type="scientific">Bactrocera latifrons</name>
    <name type="common">Malaysian fruit fly</name>
    <name type="synonym">Chaetodacus latifrons</name>
    <dbReference type="NCBI Taxonomy" id="174628"/>
    <lineage>
        <taxon>Eukaryota</taxon>
        <taxon>Metazoa</taxon>
        <taxon>Ecdysozoa</taxon>
        <taxon>Arthropoda</taxon>
        <taxon>Hexapoda</taxon>
        <taxon>Insecta</taxon>
        <taxon>Pterygota</taxon>
        <taxon>Neoptera</taxon>
        <taxon>Endopterygota</taxon>
        <taxon>Diptera</taxon>
        <taxon>Brachycera</taxon>
        <taxon>Muscomorpha</taxon>
        <taxon>Tephritoidea</taxon>
        <taxon>Tephritidae</taxon>
        <taxon>Bactrocera</taxon>
        <taxon>Bactrocera</taxon>
    </lineage>
</organism>
<gene>
    <name evidence="3" type="primary">TPM_6</name>
    <name evidence="2" type="synonym">TPM_1</name>
    <name evidence="5" type="synonym">TPM_2</name>
    <name evidence="4" type="synonym">TPM_3</name>
    <name evidence="7" type="synonym">TPM_4</name>
    <name evidence="6" type="synonym">TPM_5</name>
    <name evidence="3" type="ORF">c0_g1_i1</name>
    <name evidence="5" type="ORF">c0_g1_i2</name>
    <name evidence="2" type="ORF">c0_g1_i3</name>
    <name evidence="4" type="ORF">c0_g1_i4</name>
    <name evidence="6" type="ORF">c0_g1_i6</name>
    <name evidence="7" type="ORF">c0_g1_i7</name>
</gene>
<name>A0A0K8UA10_BACLA</name>
<evidence type="ECO:0000313" key="3">
    <source>
        <dbReference type="EMBL" id="JAI23401.1"/>
    </source>
</evidence>
<feature type="region of interest" description="Disordered" evidence="1">
    <location>
        <begin position="88"/>
        <end position="125"/>
    </location>
</feature>
<dbReference type="EMBL" id="GDHF01031389">
    <property type="protein sequence ID" value="JAI20925.1"/>
    <property type="molecule type" value="Transcribed_RNA"/>
</dbReference>
<dbReference type="EMBL" id="GDHF01022017">
    <property type="protein sequence ID" value="JAI30297.1"/>
    <property type="molecule type" value="Transcribed_RNA"/>
</dbReference>
<protein>
    <submittedName>
        <fullName evidence="3">Tropomyosin</fullName>
    </submittedName>
</protein>
<evidence type="ECO:0000256" key="1">
    <source>
        <dbReference type="SAM" id="MobiDB-lite"/>
    </source>
</evidence>
<proteinExistence type="predicted"/>
<dbReference type="EMBL" id="GDHF01006205">
    <property type="protein sequence ID" value="JAI46109.1"/>
    <property type="molecule type" value="Transcribed_RNA"/>
</dbReference>
<evidence type="ECO:0000313" key="5">
    <source>
        <dbReference type="EMBL" id="JAI41698.1"/>
    </source>
</evidence>
<feature type="compositionally biased region" description="Polar residues" evidence="1">
    <location>
        <begin position="106"/>
        <end position="125"/>
    </location>
</feature>
<dbReference type="Gene3D" id="1.20.5.170">
    <property type="match status" value="1"/>
</dbReference>
<evidence type="ECO:0000313" key="7">
    <source>
        <dbReference type="EMBL" id="JAI46307.1"/>
    </source>
</evidence>
<sequence length="125" mass="13465">LENQLKEARFLAEEADKKYDEVQYDKPIIELLAKLSCSIAESSSFLRNTIPTLTTNNDINSITTANAINNVTNTSDNVNVVIGTDTDTDADAKTDVKTNAVEDSTDAANVDTNINTVAPTPSQVT</sequence>
<dbReference type="EMBL" id="GDHF01006007">
    <property type="protein sequence ID" value="JAI46307.1"/>
    <property type="molecule type" value="Transcribed_RNA"/>
</dbReference>
<evidence type="ECO:0000313" key="2">
    <source>
        <dbReference type="EMBL" id="JAI20925.1"/>
    </source>
</evidence>
<accession>A0A0K8UA10</accession>
<dbReference type="AlphaFoldDB" id="A0A0K8UA10"/>
<evidence type="ECO:0000313" key="4">
    <source>
        <dbReference type="EMBL" id="JAI30297.1"/>
    </source>
</evidence>
<dbReference type="EMBL" id="GDHF01028913">
    <property type="protein sequence ID" value="JAI23401.1"/>
    <property type="molecule type" value="Transcribed_RNA"/>
</dbReference>